<dbReference type="OrthoDB" id="9791162at2"/>
<dbReference type="InterPro" id="IPR050678">
    <property type="entry name" value="DNA_Partitioning_ATPase"/>
</dbReference>
<dbReference type="PANTHER" id="PTHR13696">
    <property type="entry name" value="P-LOOP CONTAINING NUCLEOSIDE TRIPHOSPHATE HYDROLASE"/>
    <property type="match status" value="1"/>
</dbReference>
<proteinExistence type="predicted"/>
<dbReference type="InterPro" id="IPR025669">
    <property type="entry name" value="AAA_dom"/>
</dbReference>
<dbReference type="CDD" id="cd02042">
    <property type="entry name" value="ParAB_family"/>
    <property type="match status" value="1"/>
</dbReference>
<evidence type="ECO:0000259" key="1">
    <source>
        <dbReference type="Pfam" id="PF13614"/>
    </source>
</evidence>
<dbReference type="SUPFAM" id="SSF52540">
    <property type="entry name" value="P-loop containing nucleoside triphosphate hydrolases"/>
    <property type="match status" value="1"/>
</dbReference>
<gene>
    <name evidence="2" type="ORF">ESZ00_09170</name>
</gene>
<dbReference type="InterPro" id="IPR027417">
    <property type="entry name" value="P-loop_NTPase"/>
</dbReference>
<dbReference type="EMBL" id="SDMK01000001">
    <property type="protein sequence ID" value="RXS97998.1"/>
    <property type="molecule type" value="Genomic_DNA"/>
</dbReference>
<dbReference type="PANTHER" id="PTHR13696:SF99">
    <property type="entry name" value="COBYRINIC ACID AC-DIAMIDE SYNTHASE"/>
    <property type="match status" value="1"/>
</dbReference>
<dbReference type="RefSeq" id="WP_129207777.1">
    <property type="nucleotide sequence ID" value="NZ_BMGU01000001.1"/>
</dbReference>
<dbReference type="PIRSF" id="PIRSF009320">
    <property type="entry name" value="Nuc_binding_HP_1000"/>
    <property type="match status" value="1"/>
</dbReference>
<dbReference type="Proteomes" id="UP000290253">
    <property type="component" value="Unassembled WGS sequence"/>
</dbReference>
<evidence type="ECO:0000313" key="2">
    <source>
        <dbReference type="EMBL" id="RXS97998.1"/>
    </source>
</evidence>
<accession>A0A4Q1SJZ7</accession>
<organism evidence="2 3">
    <name type="scientific">Silvibacterium dinghuense</name>
    <dbReference type="NCBI Taxonomy" id="1560006"/>
    <lineage>
        <taxon>Bacteria</taxon>
        <taxon>Pseudomonadati</taxon>
        <taxon>Acidobacteriota</taxon>
        <taxon>Terriglobia</taxon>
        <taxon>Terriglobales</taxon>
        <taxon>Acidobacteriaceae</taxon>
        <taxon>Silvibacterium</taxon>
    </lineage>
</organism>
<dbReference type="AlphaFoldDB" id="A0A4Q1SJZ7"/>
<protein>
    <submittedName>
        <fullName evidence="2">ParA family protein</fullName>
    </submittedName>
</protein>
<dbReference type="Gene3D" id="3.40.50.300">
    <property type="entry name" value="P-loop containing nucleotide triphosphate hydrolases"/>
    <property type="match status" value="1"/>
</dbReference>
<name>A0A4Q1SJZ7_9BACT</name>
<sequence length="265" mass="28789">MIRITVSNQRGGVGKTTTAISLARSMADRGLRVLLIDADPQGSIAAVLGLRPPAFLADFLIHRMAFRECTVPAIRGLDILCGNRYTTEAETTTMNLPFREFIFKHMLAEHEQQYDAVLIDVAPSISLFQTCAMVYTQRVLVPVDMDILSVQGATASIQAGEMLNGMLSGGLNVQVAGLLPVKLDRRLAITETVLNTLTSISKKRGVPVYGGIRTDQAIVKAARNRQFLADFDPKSKALEDYEVLANELLQSPSIAEVVSIGTRSA</sequence>
<comment type="caution">
    <text evidence="2">The sequence shown here is derived from an EMBL/GenBank/DDBJ whole genome shotgun (WGS) entry which is preliminary data.</text>
</comment>
<evidence type="ECO:0000313" key="3">
    <source>
        <dbReference type="Proteomes" id="UP000290253"/>
    </source>
</evidence>
<keyword evidence="3" id="KW-1185">Reference proteome</keyword>
<reference evidence="2 3" key="1">
    <citation type="journal article" date="2016" name="Int. J. Syst. Evol. Microbiol.">
        <title>Acidipila dinghuensis sp. nov., an acidobacterium isolated from forest soil.</title>
        <authorList>
            <person name="Jiang Y.W."/>
            <person name="Wang J."/>
            <person name="Chen M.H."/>
            <person name="Lv Y.Y."/>
            <person name="Qiu L.H."/>
        </authorList>
    </citation>
    <scope>NUCLEOTIDE SEQUENCE [LARGE SCALE GENOMIC DNA]</scope>
    <source>
        <strain evidence="2 3">DHOF10</strain>
    </source>
</reference>
<dbReference type="Pfam" id="PF13614">
    <property type="entry name" value="AAA_31"/>
    <property type="match status" value="1"/>
</dbReference>
<feature type="domain" description="AAA" evidence="1">
    <location>
        <begin position="4"/>
        <end position="156"/>
    </location>
</feature>